<evidence type="ECO:0000313" key="12">
    <source>
        <dbReference type="Proteomes" id="UP000094389"/>
    </source>
</evidence>
<dbReference type="SUPFAM" id="SSF48179">
    <property type="entry name" value="6-phosphogluconate dehydrogenase C-terminal domain-like"/>
    <property type="match status" value="1"/>
</dbReference>
<dbReference type="EC" id="1.1.1.169" evidence="2 6"/>
<dbReference type="GO" id="GO:0008677">
    <property type="term" value="F:2-dehydropantoate 2-reductase activity"/>
    <property type="evidence" value="ECO:0007669"/>
    <property type="project" value="UniProtKB-EC"/>
</dbReference>
<dbReference type="RefSeq" id="XP_020073553.1">
    <property type="nucleotide sequence ID" value="XM_020214210.1"/>
</dbReference>
<dbReference type="InterPro" id="IPR013332">
    <property type="entry name" value="KPR_N"/>
</dbReference>
<dbReference type="GO" id="GO:0005739">
    <property type="term" value="C:mitochondrion"/>
    <property type="evidence" value="ECO:0007669"/>
    <property type="project" value="TreeGrafter"/>
</dbReference>
<dbReference type="InterPro" id="IPR013328">
    <property type="entry name" value="6PGD_dom2"/>
</dbReference>
<dbReference type="InterPro" id="IPR036291">
    <property type="entry name" value="NAD(P)-bd_dom_sf"/>
</dbReference>
<dbReference type="Pfam" id="PF08546">
    <property type="entry name" value="ApbA_C"/>
    <property type="match status" value="1"/>
</dbReference>
<dbReference type="OrthoDB" id="73846at2759"/>
<keyword evidence="12" id="KW-1185">Reference proteome</keyword>
<keyword evidence="4 6" id="KW-0560">Oxidoreductase</keyword>
<reference evidence="10 12" key="3">
    <citation type="journal article" date="2016" name="Proc. Natl. Acad. Sci. U.S.A.">
        <title>Comparative genomics of biotechnologically important yeasts.</title>
        <authorList>
            <person name="Riley R."/>
            <person name="Haridas S."/>
            <person name="Wolfe K.H."/>
            <person name="Lopes M.R."/>
            <person name="Hittinger C.T."/>
            <person name="Goeker M."/>
            <person name="Salamov A.A."/>
            <person name="Wisecaver J.H."/>
            <person name="Long T.M."/>
            <person name="Calvey C.H."/>
            <person name="Aerts A.L."/>
            <person name="Barry K.W."/>
            <person name="Choi C."/>
            <person name="Clum A."/>
            <person name="Coughlan A.Y."/>
            <person name="Deshpande S."/>
            <person name="Douglass A.P."/>
            <person name="Hanson S.J."/>
            <person name="Klenk H.-P."/>
            <person name="LaButti K.M."/>
            <person name="Lapidus A."/>
            <person name="Lindquist E.A."/>
            <person name="Lipzen A.M."/>
            <person name="Meier-Kolthoff J.P."/>
            <person name="Ohm R.A."/>
            <person name="Otillar R.P."/>
            <person name="Pangilinan J.L."/>
            <person name="Peng Y."/>
            <person name="Rokas A."/>
            <person name="Rosa C.A."/>
            <person name="Scheuner C."/>
            <person name="Sibirny A.A."/>
            <person name="Slot J.C."/>
            <person name="Stielow J.B."/>
            <person name="Sun H."/>
            <person name="Kurtzman C.P."/>
            <person name="Blackwell M."/>
            <person name="Grigoriev I.V."/>
            <person name="Jeffries T.W."/>
        </authorList>
    </citation>
    <scope>NUCLEOTIDE SEQUENCE [LARGE SCALE GENOMIC DNA]</scope>
    <source>
        <strain evidence="12">ATCC 18201 / CBS 1600 / BCRC 20928 / JCM 3617 / NBRC 0987 / NRRL Y-1542</strain>
        <strain evidence="10">NRRL Y-1542</strain>
    </source>
</reference>
<accession>A0A0H5C044</accession>
<dbReference type="GeneID" id="30988606"/>
<dbReference type="Proteomes" id="UP000094389">
    <property type="component" value="Unassembled WGS sequence"/>
</dbReference>
<dbReference type="GO" id="GO:0015940">
    <property type="term" value="P:pantothenate biosynthetic process"/>
    <property type="evidence" value="ECO:0007669"/>
    <property type="project" value="InterPro"/>
</dbReference>
<name>A0A0H5C044_CYBJN</name>
<proteinExistence type="inferred from homology"/>
<dbReference type="AlphaFoldDB" id="A0A0H5C044"/>
<evidence type="ECO:0000259" key="7">
    <source>
        <dbReference type="Pfam" id="PF02558"/>
    </source>
</evidence>
<feature type="domain" description="Ketopantoate reductase N-terminal" evidence="7">
    <location>
        <begin position="8"/>
        <end position="171"/>
    </location>
</feature>
<dbReference type="InterPro" id="IPR008927">
    <property type="entry name" value="6-PGluconate_DH-like_C_sf"/>
</dbReference>
<evidence type="ECO:0000259" key="8">
    <source>
        <dbReference type="Pfam" id="PF08546"/>
    </source>
</evidence>
<organism evidence="9 11">
    <name type="scientific">Cyberlindnera jadinii (strain ATCC 18201 / CBS 1600 / BCRC 20928 / JCM 3617 / NBRC 0987 / NRRL Y-1542)</name>
    <name type="common">Torula yeast</name>
    <name type="synonym">Candida utilis</name>
    <dbReference type="NCBI Taxonomy" id="983966"/>
    <lineage>
        <taxon>Eukaryota</taxon>
        <taxon>Fungi</taxon>
        <taxon>Dikarya</taxon>
        <taxon>Ascomycota</taxon>
        <taxon>Saccharomycotina</taxon>
        <taxon>Saccharomycetes</taxon>
        <taxon>Phaffomycetales</taxon>
        <taxon>Phaffomycetaceae</taxon>
        <taxon>Cyberlindnera</taxon>
    </lineage>
</organism>
<dbReference type="Proteomes" id="UP000038830">
    <property type="component" value="Unassembled WGS sequence"/>
</dbReference>
<accession>A0A1E4SAI5</accession>
<dbReference type="OMA" id="RKEPFQV"/>
<evidence type="ECO:0000313" key="10">
    <source>
        <dbReference type="EMBL" id="ODV76514.1"/>
    </source>
</evidence>
<evidence type="ECO:0000256" key="1">
    <source>
        <dbReference type="ARBA" id="ARBA00007870"/>
    </source>
</evidence>
<evidence type="ECO:0000256" key="2">
    <source>
        <dbReference type="ARBA" id="ARBA00013014"/>
    </source>
</evidence>
<reference evidence="9" key="1">
    <citation type="submission" date="2014-12" db="EMBL/GenBank/DDBJ databases">
        <authorList>
            <person name="Jaenicke S."/>
        </authorList>
    </citation>
    <scope>NUCLEOTIDE SEQUENCE [LARGE SCALE GENOMIC DNA]</scope>
    <source>
        <strain evidence="9">CBS1600</strain>
    </source>
</reference>
<keyword evidence="3 6" id="KW-0521">NADP</keyword>
<dbReference type="SUPFAM" id="SSF51735">
    <property type="entry name" value="NAD(P)-binding Rossmann-fold domains"/>
    <property type="match status" value="1"/>
</dbReference>
<dbReference type="NCBIfam" id="TIGR00745">
    <property type="entry name" value="apbA_panE"/>
    <property type="match status" value="1"/>
</dbReference>
<dbReference type="STRING" id="983966.A0A0H5C044"/>
<dbReference type="Gene3D" id="1.10.1040.10">
    <property type="entry name" value="N-(1-d-carboxylethyl)-l-norvaline Dehydrogenase, domain 2"/>
    <property type="match status" value="1"/>
</dbReference>
<dbReference type="EMBL" id="KV453925">
    <property type="protein sequence ID" value="ODV76514.1"/>
    <property type="molecule type" value="Genomic_DNA"/>
</dbReference>
<comment type="similarity">
    <text evidence="1 6">Belongs to the ketopantoate reductase family.</text>
</comment>
<comment type="catalytic activity">
    <reaction evidence="6">
        <text>(R)-pantoate + NADP(+) = 2-dehydropantoate + NADPH + H(+)</text>
        <dbReference type="Rhea" id="RHEA:16233"/>
        <dbReference type="ChEBI" id="CHEBI:11561"/>
        <dbReference type="ChEBI" id="CHEBI:15378"/>
        <dbReference type="ChEBI" id="CHEBI:15980"/>
        <dbReference type="ChEBI" id="CHEBI:57783"/>
        <dbReference type="ChEBI" id="CHEBI:58349"/>
        <dbReference type="EC" id="1.1.1.169"/>
    </reaction>
</comment>
<dbReference type="PANTHER" id="PTHR43765:SF2">
    <property type="entry name" value="2-DEHYDROPANTOATE 2-REDUCTASE"/>
    <property type="match status" value="1"/>
</dbReference>
<reference evidence="11" key="2">
    <citation type="journal article" date="2015" name="J. Biotechnol.">
        <title>The structure of the Cyberlindnera jadinii genome and its relation to Candida utilis analyzed by the occurrence of single nucleotide polymorphisms.</title>
        <authorList>
            <person name="Rupp O."/>
            <person name="Brinkrolf K."/>
            <person name="Buerth C."/>
            <person name="Kunigo M."/>
            <person name="Schneider J."/>
            <person name="Jaenicke S."/>
            <person name="Goesmann A."/>
            <person name="Puehler A."/>
            <person name="Jaeger K.-E."/>
            <person name="Ernst J.F."/>
        </authorList>
    </citation>
    <scope>NUCLEOTIDE SEQUENCE [LARGE SCALE GENOMIC DNA]</scope>
    <source>
        <strain evidence="11">ATCC 18201 / CBS 1600 / BCRC 20928 / JCM 3617 / NBRC 0987 / NRRL Y-1542</strain>
    </source>
</reference>
<dbReference type="InterPro" id="IPR003710">
    <property type="entry name" value="ApbA"/>
</dbReference>
<dbReference type="Pfam" id="PF02558">
    <property type="entry name" value="ApbA"/>
    <property type="match status" value="1"/>
</dbReference>
<dbReference type="InterPro" id="IPR050838">
    <property type="entry name" value="Ketopantoate_reductase"/>
</dbReference>
<protein>
    <recommendedName>
        <fullName evidence="2 6">2-dehydropantoate 2-reductase</fullName>
        <ecNumber evidence="2 6">1.1.1.169</ecNumber>
    </recommendedName>
    <alternativeName>
        <fullName evidence="5 6">Ketopantoate reductase</fullName>
    </alternativeName>
</protein>
<sequence length="344" mass="37874">MTKSSGTVHILGAGSIGGLVAYELSTLASPPKTVLLWRNSSRLADFRDRYLSKVTIRRLFKTPVESVSGTFDSAIASTLNGPISNLIVTTKTYQTQSALRPYLHLIDKSTNILLIQNGLGVSDELIRDVWPDESNRPTLYQGVINHGAFIVPDDNEYIVAHAGFADLNIAQVSSDDTSSLPLFIQQLVDAKGLVTHYMPYSDLLLIQLKKFTVNACINSITSIIDCINGELGKGDKAPQLFHDIIEESIGIFKKCIPELKDNPNVDKVLDKEKLIANVIEVGTVVNAQNSSSMRQDVLNLRETEVDYINGYVVKLAHNNGLEAKVNQTITNLVKLRLSINRNRA</sequence>
<evidence type="ECO:0000256" key="6">
    <source>
        <dbReference type="RuleBase" id="RU362068"/>
    </source>
</evidence>
<evidence type="ECO:0000313" key="9">
    <source>
        <dbReference type="EMBL" id="CEP21140.1"/>
    </source>
</evidence>
<dbReference type="Gene3D" id="3.40.50.720">
    <property type="entry name" value="NAD(P)-binding Rossmann-like Domain"/>
    <property type="match status" value="1"/>
</dbReference>
<dbReference type="EMBL" id="CDQK01000001">
    <property type="protein sequence ID" value="CEP21140.1"/>
    <property type="molecule type" value="Genomic_DNA"/>
</dbReference>
<dbReference type="GO" id="GO:0050661">
    <property type="term" value="F:NADP binding"/>
    <property type="evidence" value="ECO:0007669"/>
    <property type="project" value="TreeGrafter"/>
</dbReference>
<feature type="domain" description="Ketopantoate reductase C-terminal" evidence="8">
    <location>
        <begin position="203"/>
        <end position="335"/>
    </location>
</feature>
<evidence type="ECO:0000256" key="5">
    <source>
        <dbReference type="ARBA" id="ARBA00032024"/>
    </source>
</evidence>
<gene>
    <name evidence="9" type="primary">PAN5</name>
    <name evidence="9" type="ORF">BN1211_1167</name>
    <name evidence="10" type="ORF">CYBJADRAFT_165787</name>
</gene>
<evidence type="ECO:0000256" key="4">
    <source>
        <dbReference type="ARBA" id="ARBA00023002"/>
    </source>
</evidence>
<evidence type="ECO:0000313" key="11">
    <source>
        <dbReference type="Proteomes" id="UP000038830"/>
    </source>
</evidence>
<dbReference type="InterPro" id="IPR013752">
    <property type="entry name" value="KPA_reductase"/>
</dbReference>
<comment type="function">
    <text evidence="6">Catalyzes the NADPH-dependent reduction of ketopantoate into pantoic acid.</text>
</comment>
<dbReference type="PANTHER" id="PTHR43765">
    <property type="entry name" value="2-DEHYDROPANTOATE 2-REDUCTASE-RELATED"/>
    <property type="match status" value="1"/>
</dbReference>
<evidence type="ECO:0000256" key="3">
    <source>
        <dbReference type="ARBA" id="ARBA00022857"/>
    </source>
</evidence>